<sequence length="220" mass="24472">MPEDTPTLLQWVALGDEAQRKYAEETLYAQGSAVFPQVYEAVEKALDTYRRMLFAGEQAHWRIERLALFLAAFGEPSTIELLVQVRLSTSRNMPLARLLWRLEVRDDLATIQALLTGGFLLRKNFSFGPETLKIAGLLVNLAETVPCPELHQTRVLLRPGLGVPKEFAQLRKRLDAALGTEATLPLPADMAISIENLPIATNVEWAGKNLSPPINEQNDG</sequence>
<accession>A0A7W9SR86</accession>
<dbReference type="Proteomes" id="UP000520814">
    <property type="component" value="Unassembled WGS sequence"/>
</dbReference>
<gene>
    <name evidence="1" type="ORF">HNQ39_002310</name>
</gene>
<organism evidence="1 2">
    <name type="scientific">Armatimonas rosea</name>
    <dbReference type="NCBI Taxonomy" id="685828"/>
    <lineage>
        <taxon>Bacteria</taxon>
        <taxon>Bacillati</taxon>
        <taxon>Armatimonadota</taxon>
        <taxon>Armatimonadia</taxon>
        <taxon>Armatimonadales</taxon>
        <taxon>Armatimonadaceae</taxon>
        <taxon>Armatimonas</taxon>
    </lineage>
</organism>
<reference evidence="1 2" key="1">
    <citation type="submission" date="2020-08" db="EMBL/GenBank/DDBJ databases">
        <title>Genomic Encyclopedia of Type Strains, Phase IV (KMG-IV): sequencing the most valuable type-strain genomes for metagenomic binning, comparative biology and taxonomic classification.</title>
        <authorList>
            <person name="Goeker M."/>
        </authorList>
    </citation>
    <scope>NUCLEOTIDE SEQUENCE [LARGE SCALE GENOMIC DNA]</scope>
    <source>
        <strain evidence="1 2">DSM 23562</strain>
    </source>
</reference>
<proteinExistence type="predicted"/>
<dbReference type="AlphaFoldDB" id="A0A7W9SR86"/>
<keyword evidence="2" id="KW-1185">Reference proteome</keyword>
<dbReference type="EMBL" id="JACHGW010000002">
    <property type="protein sequence ID" value="MBB6050519.1"/>
    <property type="molecule type" value="Genomic_DNA"/>
</dbReference>
<evidence type="ECO:0000313" key="2">
    <source>
        <dbReference type="Proteomes" id="UP000520814"/>
    </source>
</evidence>
<protein>
    <submittedName>
        <fullName evidence="1">Uncharacterized protein</fullName>
    </submittedName>
</protein>
<comment type="caution">
    <text evidence="1">The sequence shown here is derived from an EMBL/GenBank/DDBJ whole genome shotgun (WGS) entry which is preliminary data.</text>
</comment>
<dbReference type="RefSeq" id="WP_184195627.1">
    <property type="nucleotide sequence ID" value="NZ_JACHGW010000002.1"/>
</dbReference>
<name>A0A7W9SR86_ARMRO</name>
<evidence type="ECO:0000313" key="1">
    <source>
        <dbReference type="EMBL" id="MBB6050519.1"/>
    </source>
</evidence>